<dbReference type="Proteomes" id="UP000054937">
    <property type="component" value="Unassembled WGS sequence"/>
</dbReference>
<evidence type="ECO:0000256" key="3">
    <source>
        <dbReference type="ARBA" id="ARBA00023273"/>
    </source>
</evidence>
<feature type="repeat" description="WD" evidence="4">
    <location>
        <begin position="178"/>
        <end position="210"/>
    </location>
</feature>
<gene>
    <name evidence="7" type="ORF">PPERSA_00185</name>
</gene>
<dbReference type="GO" id="GO:0030992">
    <property type="term" value="C:intraciliary transport particle B"/>
    <property type="evidence" value="ECO:0007669"/>
    <property type="project" value="TreeGrafter"/>
</dbReference>
<evidence type="ECO:0000256" key="4">
    <source>
        <dbReference type="PROSITE-ProRule" id="PRU00221"/>
    </source>
</evidence>
<dbReference type="PANTHER" id="PTHR24098">
    <property type="entry name" value="OUTER SEGMENT 5"/>
    <property type="match status" value="1"/>
</dbReference>
<dbReference type="GO" id="GO:0005929">
    <property type="term" value="C:cilium"/>
    <property type="evidence" value="ECO:0007669"/>
    <property type="project" value="UniProtKB-SubCell"/>
</dbReference>
<comment type="caution">
    <text evidence="7">The sequence shown here is derived from an EMBL/GenBank/DDBJ whole genome shotgun (WGS) entry which is preliminary data.</text>
</comment>
<dbReference type="Pfam" id="PF23335">
    <property type="entry name" value="Beta-prop_IFT80_2nd"/>
    <property type="match status" value="1"/>
</dbReference>
<keyword evidence="8" id="KW-1185">Reference proteome</keyword>
<dbReference type="InterPro" id="IPR001680">
    <property type="entry name" value="WD40_rpt"/>
</dbReference>
<keyword evidence="2" id="KW-0969">Cilium</keyword>
<dbReference type="OrthoDB" id="408728at2759"/>
<evidence type="ECO:0000256" key="2">
    <source>
        <dbReference type="ARBA" id="ARBA00023069"/>
    </source>
</evidence>
<protein>
    <submittedName>
        <fullName evidence="7">WD40-repeat-containing domain</fullName>
    </submittedName>
</protein>
<evidence type="ECO:0000259" key="6">
    <source>
        <dbReference type="Pfam" id="PF23387"/>
    </source>
</evidence>
<dbReference type="PROSITE" id="PS50294">
    <property type="entry name" value="WD_REPEATS_REGION"/>
    <property type="match status" value="1"/>
</dbReference>
<evidence type="ECO:0000313" key="8">
    <source>
        <dbReference type="Proteomes" id="UP000054937"/>
    </source>
</evidence>
<dbReference type="FunFam" id="1.25.40.470:FF:000007">
    <property type="entry name" value="Intraflagellar transport 80 homolog (Chlamydomonas)"/>
    <property type="match status" value="1"/>
</dbReference>
<dbReference type="InterPro" id="IPR056157">
    <property type="entry name" value="TPR_IFT80_172_dom"/>
</dbReference>
<dbReference type="InterPro" id="IPR015943">
    <property type="entry name" value="WD40/YVTN_repeat-like_dom_sf"/>
</dbReference>
<keyword evidence="3" id="KW-0966">Cell projection</keyword>
<evidence type="ECO:0000256" key="1">
    <source>
        <dbReference type="ARBA" id="ARBA00004138"/>
    </source>
</evidence>
<evidence type="ECO:0000313" key="7">
    <source>
        <dbReference type="EMBL" id="KRX04416.1"/>
    </source>
</evidence>
<dbReference type="InParanoid" id="A0A0V0QQY1"/>
<dbReference type="GO" id="GO:0060271">
    <property type="term" value="P:cilium assembly"/>
    <property type="evidence" value="ECO:0007669"/>
    <property type="project" value="TreeGrafter"/>
</dbReference>
<reference evidence="7 8" key="1">
    <citation type="journal article" date="2015" name="Sci. Rep.">
        <title>Genome of the facultative scuticociliatosis pathogen Pseudocohnilembus persalinus provides insight into its virulence through horizontal gene transfer.</title>
        <authorList>
            <person name="Xiong J."/>
            <person name="Wang G."/>
            <person name="Cheng J."/>
            <person name="Tian M."/>
            <person name="Pan X."/>
            <person name="Warren A."/>
            <person name="Jiang C."/>
            <person name="Yuan D."/>
            <person name="Miao W."/>
        </authorList>
    </citation>
    <scope>NUCLEOTIDE SEQUENCE [LARGE SCALE GENOMIC DNA]</scope>
    <source>
        <strain evidence="7">36N120E</strain>
    </source>
</reference>
<dbReference type="SUPFAM" id="SSF50978">
    <property type="entry name" value="WD40 repeat-like"/>
    <property type="match status" value="1"/>
</dbReference>
<dbReference type="OMA" id="WDAQGAN"/>
<dbReference type="InterPro" id="IPR036322">
    <property type="entry name" value="WD40_repeat_dom_sf"/>
</dbReference>
<dbReference type="PANTHER" id="PTHR24098:SF0">
    <property type="entry name" value="OUTER SEGMENT 5"/>
    <property type="match status" value="1"/>
</dbReference>
<organism evidence="7 8">
    <name type="scientific">Pseudocohnilembus persalinus</name>
    <name type="common">Ciliate</name>
    <dbReference type="NCBI Taxonomy" id="266149"/>
    <lineage>
        <taxon>Eukaryota</taxon>
        <taxon>Sar</taxon>
        <taxon>Alveolata</taxon>
        <taxon>Ciliophora</taxon>
        <taxon>Intramacronucleata</taxon>
        <taxon>Oligohymenophorea</taxon>
        <taxon>Scuticociliatia</taxon>
        <taxon>Philasterida</taxon>
        <taxon>Pseudocohnilembidae</taxon>
        <taxon>Pseudocohnilembus</taxon>
    </lineage>
</organism>
<comment type="subcellular location">
    <subcellularLocation>
        <location evidence="1">Cell projection</location>
        <location evidence="1">Cilium</location>
    </subcellularLocation>
</comment>
<sequence>MRFKVKSSDSQKHSDICTAVAWLGNDAYSVADDKVIYKWDSDNIQATKFLELDNYPTDLEWMPSSKGQQDILAVGFTDGSFQLISGSARVEKKVSEAHKNGALIALKWSHDGGSLATTGEEGSLKIWSKTGNLRSNLIQGDKPIYDVIFSPDNDAVAYCTDRNIHIKLLQAGQKETTWKAHDGVVLQIDWNPSNNQIISCGEDCKYKIWDSFGRLLYSSQAYDYVCTSISWSPNGEYFAVGAYGMLKLCDKTGWTYQFEKTNFGSLMQIQWSADSTICAGAAGNGQVVFGYIVDRSYSYENWEVNLNEDNKMIIADLKNELTEEIDFKERIINMTMAYEYLILNTSRQCYIYNFQNINTPHIFEVKDAISFILQSPKYFALIDITLGILVYNYEGRQISNPKIPGVKFDSLNRKRLSISQDILSIVDSSNPKLIKFFDIQSGQQMNFTLEHSLEIVEIHLNQTEQANDRKIAFIDSNQDLYLSPVHKRDVIKLCPMTDSFLWNDRSDILSCLADGRLITWYYPNAIYVDKDLMDLTKFQKEEQSIGRMSQMLTFTGSSVTLRRKDGGLINLAISPYPQMLFDFCEKQKWEKCIKLCRFVKEQYLWACLAAASLFGRELNAAEIALAAIESVDKVQYINYIKELPCEASRQAALSLYFHKKQEAESLLLQNKLYYRAIKLNIKLYKWDRAYELAKQYNVHLDTFVAYRERYLKKIGKEEQNTKFANLSKEVGQVNWESIKANIQQEKEREKNMP</sequence>
<dbReference type="Pfam" id="PF23387">
    <property type="entry name" value="TPR_IFT80_172"/>
    <property type="match status" value="1"/>
</dbReference>
<dbReference type="EMBL" id="LDAU01000116">
    <property type="protein sequence ID" value="KRX04416.1"/>
    <property type="molecule type" value="Genomic_DNA"/>
</dbReference>
<feature type="domain" description="IFT80 second beta-propeller" evidence="5">
    <location>
        <begin position="294"/>
        <end position="576"/>
    </location>
</feature>
<dbReference type="PROSITE" id="PS50082">
    <property type="entry name" value="WD_REPEATS_2"/>
    <property type="match status" value="1"/>
</dbReference>
<dbReference type="SUPFAM" id="SSF82171">
    <property type="entry name" value="DPP6 N-terminal domain-like"/>
    <property type="match status" value="1"/>
</dbReference>
<name>A0A0V0QQY1_PSEPJ</name>
<keyword evidence="4" id="KW-0853">WD repeat</keyword>
<feature type="domain" description="IFT80/172/WDR35 TPR" evidence="6">
    <location>
        <begin position="604"/>
        <end position="751"/>
    </location>
</feature>
<dbReference type="Pfam" id="PF00400">
    <property type="entry name" value="WD40"/>
    <property type="match status" value="3"/>
</dbReference>
<dbReference type="Gene3D" id="2.130.10.10">
    <property type="entry name" value="YVTN repeat-like/Quinoprotein amine dehydrogenase"/>
    <property type="match status" value="2"/>
</dbReference>
<proteinExistence type="predicted"/>
<dbReference type="InterPro" id="IPR056456">
    <property type="entry name" value="Beta-prop_IFT80_2nd"/>
</dbReference>
<dbReference type="AlphaFoldDB" id="A0A0V0QQY1"/>
<evidence type="ECO:0000259" key="5">
    <source>
        <dbReference type="Pfam" id="PF23335"/>
    </source>
</evidence>
<accession>A0A0V0QQY1</accession>
<dbReference type="SMART" id="SM00320">
    <property type="entry name" value="WD40"/>
    <property type="match status" value="5"/>
</dbReference>